<accession>A0A7S4GJT1</accession>
<dbReference type="AlphaFoldDB" id="A0A7S4GJT1"/>
<feature type="region of interest" description="Disordered" evidence="1">
    <location>
        <begin position="1"/>
        <end position="26"/>
    </location>
</feature>
<sequence>MKSLNAPPTKAQEQNHSGGDCESANRGENPVVLADLVHGVCFPESCSLELECKVGGSFHTKANTPLRLTVKKYREGSMKRTLERDLKEPALAGQQAYRMIV</sequence>
<evidence type="ECO:0000256" key="1">
    <source>
        <dbReference type="SAM" id="MobiDB-lite"/>
    </source>
</evidence>
<protein>
    <submittedName>
        <fullName evidence="2">Uncharacterized protein</fullName>
    </submittedName>
</protein>
<proteinExistence type="predicted"/>
<dbReference type="EMBL" id="HBJA01146758">
    <property type="protein sequence ID" value="CAE0839126.1"/>
    <property type="molecule type" value="Transcribed_RNA"/>
</dbReference>
<name>A0A7S4GJT1_9EUGL</name>
<organism evidence="2">
    <name type="scientific">Eutreptiella gymnastica</name>
    <dbReference type="NCBI Taxonomy" id="73025"/>
    <lineage>
        <taxon>Eukaryota</taxon>
        <taxon>Discoba</taxon>
        <taxon>Euglenozoa</taxon>
        <taxon>Euglenida</taxon>
        <taxon>Spirocuta</taxon>
        <taxon>Euglenophyceae</taxon>
        <taxon>Eutreptiales</taxon>
        <taxon>Eutreptiaceae</taxon>
        <taxon>Eutreptiella</taxon>
    </lineage>
</organism>
<gene>
    <name evidence="2" type="ORF">EGYM00163_LOCUS50498</name>
</gene>
<reference evidence="2" key="1">
    <citation type="submission" date="2021-01" db="EMBL/GenBank/DDBJ databases">
        <authorList>
            <person name="Corre E."/>
            <person name="Pelletier E."/>
            <person name="Niang G."/>
            <person name="Scheremetjew M."/>
            <person name="Finn R."/>
            <person name="Kale V."/>
            <person name="Holt S."/>
            <person name="Cochrane G."/>
            <person name="Meng A."/>
            <person name="Brown T."/>
            <person name="Cohen L."/>
        </authorList>
    </citation>
    <scope>NUCLEOTIDE SEQUENCE</scope>
    <source>
        <strain evidence="2">CCMP1594</strain>
    </source>
</reference>
<feature type="non-terminal residue" evidence="2">
    <location>
        <position position="101"/>
    </location>
</feature>
<evidence type="ECO:0000313" key="2">
    <source>
        <dbReference type="EMBL" id="CAE0839126.1"/>
    </source>
</evidence>